<sequence length="442" mass="53248">EYVRKFEIVNLTETWIEEKGWKKMEAWMPKEFKWEIQYATRDKKKGRGSGGMIVGVKKNIRMKDVQKETRGIISYKVKIKGEIWRIISIYNREGKKRTLEELEEKIENEREKKLIIGDFNARTAQKGEIVWNGEEESKRTSKDKTINRQGMDLIEKIEKMGLGILNGNKEEDEQGKWTFTGTMGKSVIDYAICNAETWEEIKSFKIGERTEADHQPLVVEMKAKIEEIEDWSEEGIKIYKENLKRRKTEKKEHRKNGKNLVEEIKKAITKDGIGQKTWWDKKCRNSKTKLNRSLRTNEKRNDRKKRIDRKKQRHNKLCERKRKEDREREQKRLAEISNETEIWRYIRKEKEWKEMETLQERYIRWTLGLDRCTPGYIVREETKTEQISIEAGGRVLKYQEKMKRETENEILKECRREINNTEWEKTQWGRRMKMFYEEGGTS</sequence>
<dbReference type="SUPFAM" id="SSF56219">
    <property type="entry name" value="DNase I-like"/>
    <property type="match status" value="1"/>
</dbReference>
<gene>
    <name evidence="3" type="ORF">X777_05360</name>
</gene>
<proteinExistence type="predicted"/>
<feature type="compositionally biased region" description="Basic residues" evidence="1">
    <location>
        <begin position="302"/>
        <end position="315"/>
    </location>
</feature>
<evidence type="ECO:0000259" key="2">
    <source>
        <dbReference type="Pfam" id="PF14529"/>
    </source>
</evidence>
<accession>A0A026WGF5</accession>
<organism evidence="3 4">
    <name type="scientific">Ooceraea biroi</name>
    <name type="common">Clonal raider ant</name>
    <name type="synonym">Cerapachys biroi</name>
    <dbReference type="NCBI Taxonomy" id="2015173"/>
    <lineage>
        <taxon>Eukaryota</taxon>
        <taxon>Metazoa</taxon>
        <taxon>Ecdysozoa</taxon>
        <taxon>Arthropoda</taxon>
        <taxon>Hexapoda</taxon>
        <taxon>Insecta</taxon>
        <taxon>Pterygota</taxon>
        <taxon>Neoptera</taxon>
        <taxon>Endopterygota</taxon>
        <taxon>Hymenoptera</taxon>
        <taxon>Apocrita</taxon>
        <taxon>Aculeata</taxon>
        <taxon>Formicoidea</taxon>
        <taxon>Formicidae</taxon>
        <taxon>Dorylinae</taxon>
        <taxon>Ooceraea</taxon>
    </lineage>
</organism>
<dbReference type="Pfam" id="PF14529">
    <property type="entry name" value="Exo_endo_phos_2"/>
    <property type="match status" value="1"/>
</dbReference>
<dbReference type="InterPro" id="IPR005135">
    <property type="entry name" value="Endo/exonuclease/phosphatase"/>
</dbReference>
<dbReference type="AlphaFoldDB" id="A0A026WGF5"/>
<dbReference type="GO" id="GO:0003824">
    <property type="term" value="F:catalytic activity"/>
    <property type="evidence" value="ECO:0007669"/>
    <property type="project" value="InterPro"/>
</dbReference>
<evidence type="ECO:0000256" key="1">
    <source>
        <dbReference type="SAM" id="MobiDB-lite"/>
    </source>
</evidence>
<dbReference type="Proteomes" id="UP000053097">
    <property type="component" value="Unassembled WGS sequence"/>
</dbReference>
<keyword evidence="4" id="KW-1185">Reference proteome</keyword>
<dbReference type="InterPro" id="IPR036691">
    <property type="entry name" value="Endo/exonu/phosph_ase_sf"/>
</dbReference>
<dbReference type="OMA" id="AICNAET"/>
<dbReference type="EMBL" id="KK107228">
    <property type="protein sequence ID" value="EZA55105.1"/>
    <property type="molecule type" value="Genomic_DNA"/>
</dbReference>
<feature type="region of interest" description="Disordered" evidence="1">
    <location>
        <begin position="290"/>
        <end position="330"/>
    </location>
</feature>
<reference evidence="3 4" key="1">
    <citation type="journal article" date="2014" name="Curr. Biol.">
        <title>The genome of the clonal raider ant Cerapachys biroi.</title>
        <authorList>
            <person name="Oxley P.R."/>
            <person name="Ji L."/>
            <person name="Fetter-Pruneda I."/>
            <person name="McKenzie S.K."/>
            <person name="Li C."/>
            <person name="Hu H."/>
            <person name="Zhang G."/>
            <person name="Kronauer D.J."/>
        </authorList>
    </citation>
    <scope>NUCLEOTIDE SEQUENCE [LARGE SCALE GENOMIC DNA]</scope>
</reference>
<feature type="non-terminal residue" evidence="3">
    <location>
        <position position="1"/>
    </location>
</feature>
<name>A0A026WGF5_OOCBI</name>
<evidence type="ECO:0000313" key="4">
    <source>
        <dbReference type="Proteomes" id="UP000053097"/>
    </source>
</evidence>
<dbReference type="STRING" id="2015173.A0A026WGF5"/>
<feature type="compositionally biased region" description="Basic and acidic residues" evidence="1">
    <location>
        <begin position="316"/>
        <end position="330"/>
    </location>
</feature>
<dbReference type="Gene3D" id="3.60.10.10">
    <property type="entry name" value="Endonuclease/exonuclease/phosphatase"/>
    <property type="match status" value="1"/>
</dbReference>
<dbReference type="OrthoDB" id="7548126at2759"/>
<evidence type="ECO:0000313" key="3">
    <source>
        <dbReference type="EMBL" id="EZA55105.1"/>
    </source>
</evidence>
<protein>
    <recommendedName>
        <fullName evidence="2">Endonuclease/exonuclease/phosphatase domain-containing protein</fullName>
    </recommendedName>
</protein>
<feature type="domain" description="Endonuclease/exonuclease/phosphatase" evidence="2">
    <location>
        <begin position="85"/>
        <end position="217"/>
    </location>
</feature>